<dbReference type="EMBL" id="AMQN01016243">
    <property type="status" value="NOT_ANNOTATED_CDS"/>
    <property type="molecule type" value="Genomic_DNA"/>
</dbReference>
<keyword evidence="1" id="KW-0175">Coiled coil</keyword>
<dbReference type="HOGENOM" id="CLU_1116641_0_0_1"/>
<feature type="transmembrane region" description="Helical" evidence="2">
    <location>
        <begin position="139"/>
        <end position="163"/>
    </location>
</feature>
<evidence type="ECO:0000313" key="3">
    <source>
        <dbReference type="EMBL" id="ELU18546.1"/>
    </source>
</evidence>
<protein>
    <submittedName>
        <fullName evidence="3 4">Uncharacterized protein</fullName>
    </submittedName>
</protein>
<keyword evidence="2" id="KW-1133">Transmembrane helix</keyword>
<feature type="coiled-coil region" evidence="1">
    <location>
        <begin position="25"/>
        <end position="59"/>
    </location>
</feature>
<proteinExistence type="predicted"/>
<keyword evidence="2" id="KW-0812">Transmembrane</keyword>
<evidence type="ECO:0000313" key="4">
    <source>
        <dbReference type="EnsemblMetazoa" id="CapteP186979"/>
    </source>
</evidence>
<dbReference type="Proteomes" id="UP000014760">
    <property type="component" value="Unassembled WGS sequence"/>
</dbReference>
<gene>
    <name evidence="3" type="ORF">CAPTEDRAFT_186979</name>
</gene>
<reference evidence="5" key="1">
    <citation type="submission" date="2012-12" db="EMBL/GenBank/DDBJ databases">
        <authorList>
            <person name="Hellsten U."/>
            <person name="Grimwood J."/>
            <person name="Chapman J.A."/>
            <person name="Shapiro H."/>
            <person name="Aerts A."/>
            <person name="Otillar R.P."/>
            <person name="Terry A.Y."/>
            <person name="Boore J.L."/>
            <person name="Simakov O."/>
            <person name="Marletaz F."/>
            <person name="Cho S.-J."/>
            <person name="Edsinger-Gonzales E."/>
            <person name="Havlak P."/>
            <person name="Kuo D.-H."/>
            <person name="Larsson T."/>
            <person name="Lv J."/>
            <person name="Arendt D."/>
            <person name="Savage R."/>
            <person name="Osoegawa K."/>
            <person name="de Jong P."/>
            <person name="Lindberg D.R."/>
            <person name="Seaver E.C."/>
            <person name="Weisblat D.A."/>
            <person name="Putnam N.H."/>
            <person name="Grigoriev I.V."/>
            <person name="Rokhsar D.S."/>
        </authorList>
    </citation>
    <scope>NUCLEOTIDE SEQUENCE</scope>
    <source>
        <strain evidence="5">I ESC-2004</strain>
    </source>
</reference>
<evidence type="ECO:0000256" key="2">
    <source>
        <dbReference type="SAM" id="Phobius"/>
    </source>
</evidence>
<reference evidence="3 5" key="2">
    <citation type="journal article" date="2013" name="Nature">
        <title>Insights into bilaterian evolution from three spiralian genomes.</title>
        <authorList>
            <person name="Simakov O."/>
            <person name="Marletaz F."/>
            <person name="Cho S.J."/>
            <person name="Edsinger-Gonzales E."/>
            <person name="Havlak P."/>
            <person name="Hellsten U."/>
            <person name="Kuo D.H."/>
            <person name="Larsson T."/>
            <person name="Lv J."/>
            <person name="Arendt D."/>
            <person name="Savage R."/>
            <person name="Osoegawa K."/>
            <person name="de Jong P."/>
            <person name="Grimwood J."/>
            <person name="Chapman J.A."/>
            <person name="Shapiro H."/>
            <person name="Aerts A."/>
            <person name="Otillar R.P."/>
            <person name="Terry A.Y."/>
            <person name="Boore J.L."/>
            <person name="Grigoriev I.V."/>
            <person name="Lindberg D.R."/>
            <person name="Seaver E.C."/>
            <person name="Weisblat D.A."/>
            <person name="Putnam N.H."/>
            <person name="Rokhsar D.S."/>
        </authorList>
    </citation>
    <scope>NUCLEOTIDE SEQUENCE</scope>
    <source>
        <strain evidence="3 5">I ESC-2004</strain>
    </source>
</reference>
<keyword evidence="5" id="KW-1185">Reference proteome</keyword>
<reference evidence="4" key="3">
    <citation type="submission" date="2015-06" db="UniProtKB">
        <authorList>
            <consortium name="EnsemblMetazoa"/>
        </authorList>
    </citation>
    <scope>IDENTIFICATION</scope>
</reference>
<evidence type="ECO:0000313" key="5">
    <source>
        <dbReference type="Proteomes" id="UP000014760"/>
    </source>
</evidence>
<accession>R7VLT2</accession>
<name>R7VLT2_CAPTE</name>
<dbReference type="AlphaFoldDB" id="R7VLT2"/>
<keyword evidence="2" id="KW-0472">Membrane</keyword>
<organism evidence="3">
    <name type="scientific">Capitella teleta</name>
    <name type="common">Polychaete worm</name>
    <dbReference type="NCBI Taxonomy" id="283909"/>
    <lineage>
        <taxon>Eukaryota</taxon>
        <taxon>Metazoa</taxon>
        <taxon>Spiralia</taxon>
        <taxon>Lophotrochozoa</taxon>
        <taxon>Annelida</taxon>
        <taxon>Polychaeta</taxon>
        <taxon>Sedentaria</taxon>
        <taxon>Scolecida</taxon>
        <taxon>Capitellidae</taxon>
        <taxon>Capitella</taxon>
    </lineage>
</organism>
<dbReference type="EnsemblMetazoa" id="CapteT186979">
    <property type="protein sequence ID" value="CapteP186979"/>
    <property type="gene ID" value="CapteG186979"/>
</dbReference>
<sequence length="249" mass="28276">MEMSQTLDTIVRGILDNDKQYPKGTDDEEDNWEMVQEKLNNVEEKIQKMNHTIHIDKENNTTNEYETNHSVDVTQMDNKQDGEAVEMITASDTAVTREINITIRKIFTQQSRLMSDVKYTGYDVTPANQILTVPSSLKGIFIVTAGVASLLCVVLVLIAVLCVKRKPKREYVDIANDFIDDSNSSFSDHEPDEVGAVGWLSFSSDDIDDCTDYDMDNEIDNVDSRNIDNEIDTEFCAEMNRAYWLEGGY</sequence>
<dbReference type="EMBL" id="KB291862">
    <property type="protein sequence ID" value="ELU18546.1"/>
    <property type="molecule type" value="Genomic_DNA"/>
</dbReference>
<evidence type="ECO:0000256" key="1">
    <source>
        <dbReference type="SAM" id="Coils"/>
    </source>
</evidence>